<feature type="transmembrane region" description="Helical" evidence="1">
    <location>
        <begin position="140"/>
        <end position="158"/>
    </location>
</feature>
<dbReference type="AlphaFoldDB" id="A0AAN0K6U6"/>
<reference evidence="2" key="1">
    <citation type="journal article" date="2024" name="Int. J. Syst. Evol. Microbiol.">
        <title>Brooklawnia propionicigenes sp. nov., a facultatively anaerobic, propionate-producing bacterium isolated from a methanogenic reactor treating waste from cattle farms.</title>
        <authorList>
            <person name="Akita Y."/>
            <person name="Ueki A."/>
            <person name="Tonouchi A."/>
            <person name="Sugawara Y."/>
            <person name="Honma S."/>
            <person name="Kaku N."/>
            <person name="Ueki K."/>
        </authorList>
    </citation>
    <scope>NUCLEOTIDE SEQUENCE</scope>
    <source>
        <strain evidence="2">SH051</strain>
    </source>
</reference>
<dbReference type="Proteomes" id="UP001431656">
    <property type="component" value="Chromosome"/>
</dbReference>
<sequence>MSAMTLPQPRSVLVWSGIISLLVIVSSVAGLTDPRVYAHETQNWALQAKGQDVGNLLAVVVLLTATLGYHKGSRRAGLVWLGTLLYLIYAFVVYAMAVHLNYLFGVYVTVLGLAAWAVIFHAKPVRGKDCPYPSGRPLTMAAWVIIGIGVLFAGLWLSELVPALLTGTVPASLTEAGLWVNPIHVIDLAIVLPGFILAGVAALQRREHGLFWLAPWLVFSALMGSSIIAAMVLMLIAGASNTTPAMVMVSLVVVASLLAIHGYLQHPSPQHLRPDTPRSTGAAILN</sequence>
<keyword evidence="1" id="KW-0472">Membrane</keyword>
<evidence type="ECO:0000313" key="3">
    <source>
        <dbReference type="Proteomes" id="UP001431656"/>
    </source>
</evidence>
<keyword evidence="1" id="KW-1133">Transmembrane helix</keyword>
<name>A0AAN0K6U6_9ACTN</name>
<feature type="transmembrane region" description="Helical" evidence="1">
    <location>
        <begin position="245"/>
        <end position="264"/>
    </location>
</feature>
<gene>
    <name evidence="2" type="ORF">brsh051_15560</name>
</gene>
<accession>A0AAN0K6U6</accession>
<evidence type="ECO:0000256" key="1">
    <source>
        <dbReference type="SAM" id="Phobius"/>
    </source>
</evidence>
<feature type="transmembrane region" description="Helical" evidence="1">
    <location>
        <begin position="12"/>
        <end position="32"/>
    </location>
</feature>
<keyword evidence="3" id="KW-1185">Reference proteome</keyword>
<dbReference type="EMBL" id="AP028056">
    <property type="protein sequence ID" value="BEH02275.1"/>
    <property type="molecule type" value="Genomic_DNA"/>
</dbReference>
<feature type="transmembrane region" description="Helical" evidence="1">
    <location>
        <begin position="52"/>
        <end position="70"/>
    </location>
</feature>
<feature type="transmembrane region" description="Helical" evidence="1">
    <location>
        <begin position="77"/>
        <end position="96"/>
    </location>
</feature>
<feature type="transmembrane region" description="Helical" evidence="1">
    <location>
        <begin position="210"/>
        <end position="239"/>
    </location>
</feature>
<protein>
    <submittedName>
        <fullName evidence="2">Uncharacterized protein</fullName>
    </submittedName>
</protein>
<organism evidence="2 3">
    <name type="scientific">Brooklawnia propionicigenes</name>
    <dbReference type="NCBI Taxonomy" id="3041175"/>
    <lineage>
        <taxon>Bacteria</taxon>
        <taxon>Bacillati</taxon>
        <taxon>Actinomycetota</taxon>
        <taxon>Actinomycetes</taxon>
        <taxon>Propionibacteriales</taxon>
        <taxon>Propionibacteriaceae</taxon>
        <taxon>Brooklawnia</taxon>
    </lineage>
</organism>
<keyword evidence="1" id="KW-0812">Transmembrane</keyword>
<feature type="transmembrane region" description="Helical" evidence="1">
    <location>
        <begin position="178"/>
        <end position="203"/>
    </location>
</feature>
<proteinExistence type="predicted"/>
<feature type="transmembrane region" description="Helical" evidence="1">
    <location>
        <begin position="102"/>
        <end position="120"/>
    </location>
</feature>
<dbReference type="KEGG" id="broo:brsh051_15560"/>
<evidence type="ECO:0000313" key="2">
    <source>
        <dbReference type="EMBL" id="BEH02275.1"/>
    </source>
</evidence>